<comment type="caution">
    <text evidence="5">The sequence shown here is derived from an EMBL/GenBank/DDBJ whole genome shotgun (WGS) entry which is preliminary data.</text>
</comment>
<evidence type="ECO:0000256" key="1">
    <source>
        <dbReference type="ARBA" id="ARBA00001917"/>
    </source>
</evidence>
<dbReference type="InterPro" id="IPR002563">
    <property type="entry name" value="Flavin_Rdtase-like_dom"/>
</dbReference>
<evidence type="ECO:0000259" key="4">
    <source>
        <dbReference type="SMART" id="SM00903"/>
    </source>
</evidence>
<accession>A0A0W8FKB2</accession>
<dbReference type="InterPro" id="IPR012349">
    <property type="entry name" value="Split_barrel_FMN-bd"/>
</dbReference>
<dbReference type="Pfam" id="PF01613">
    <property type="entry name" value="Flavin_Reduct"/>
    <property type="match status" value="1"/>
</dbReference>
<sequence>MKRSLGAKTILYPHPVFVVGTYDREGRPNAMVAAWGGICSSQPPCVAISLQKPRHTYKNLMEQKAFTISIPPEEYMAEADFFGIASGKDVDKFAATGLTPVKSEVVNAPYVGEFPFVLECRVIHTIEIGVHTQFIGEILDVKADERVLGADGKPDIREIRPFIYDAPAAGYVGIGAFLGRAYSAGSKFMSR</sequence>
<proteinExistence type="inferred from homology"/>
<keyword evidence="2" id="KW-0285">Flavoprotein</keyword>
<dbReference type="InterPro" id="IPR052174">
    <property type="entry name" value="Flavoredoxin"/>
</dbReference>
<evidence type="ECO:0000256" key="2">
    <source>
        <dbReference type="ARBA" id="ARBA00022630"/>
    </source>
</evidence>
<gene>
    <name evidence="5" type="ORF">ASZ90_008908</name>
</gene>
<evidence type="ECO:0000256" key="3">
    <source>
        <dbReference type="ARBA" id="ARBA00038054"/>
    </source>
</evidence>
<dbReference type="GO" id="GO:0010181">
    <property type="term" value="F:FMN binding"/>
    <property type="evidence" value="ECO:0007669"/>
    <property type="project" value="InterPro"/>
</dbReference>
<dbReference type="PANTHER" id="PTHR43567">
    <property type="entry name" value="FLAVOREDOXIN-RELATED-RELATED"/>
    <property type="match status" value="1"/>
</dbReference>
<reference evidence="5" key="1">
    <citation type="journal article" date="2015" name="Proc. Natl. Acad. Sci. U.S.A.">
        <title>Networks of energetic and metabolic interactions define dynamics in microbial communities.</title>
        <authorList>
            <person name="Embree M."/>
            <person name="Liu J.K."/>
            <person name="Al-Bassam M.M."/>
            <person name="Zengler K."/>
        </authorList>
    </citation>
    <scope>NUCLEOTIDE SEQUENCE</scope>
</reference>
<comment type="similarity">
    <text evidence="3">Belongs to the flavoredoxin family.</text>
</comment>
<dbReference type="SMART" id="SM00903">
    <property type="entry name" value="Flavin_Reduct"/>
    <property type="match status" value="1"/>
</dbReference>
<feature type="domain" description="Flavin reductase like" evidence="4">
    <location>
        <begin position="9"/>
        <end position="164"/>
    </location>
</feature>
<name>A0A0W8FKB2_9ZZZZ</name>
<dbReference type="AlphaFoldDB" id="A0A0W8FKB2"/>
<organism evidence="5">
    <name type="scientific">hydrocarbon metagenome</name>
    <dbReference type="NCBI Taxonomy" id="938273"/>
    <lineage>
        <taxon>unclassified sequences</taxon>
        <taxon>metagenomes</taxon>
        <taxon>ecological metagenomes</taxon>
    </lineage>
</organism>
<protein>
    <submittedName>
        <fullName evidence="5">Flavoredoxin</fullName>
    </submittedName>
</protein>
<comment type="cofactor">
    <cofactor evidence="1">
        <name>FMN</name>
        <dbReference type="ChEBI" id="CHEBI:58210"/>
    </cofactor>
</comment>
<dbReference type="PANTHER" id="PTHR43567:SF1">
    <property type="entry name" value="FLAVOREDOXIN"/>
    <property type="match status" value="1"/>
</dbReference>
<evidence type="ECO:0000313" key="5">
    <source>
        <dbReference type="EMBL" id="KUG21344.1"/>
    </source>
</evidence>
<dbReference type="Gene3D" id="2.30.110.10">
    <property type="entry name" value="Electron Transport, Fmn-binding Protein, Chain A"/>
    <property type="match status" value="1"/>
</dbReference>
<dbReference type="SUPFAM" id="SSF50475">
    <property type="entry name" value="FMN-binding split barrel"/>
    <property type="match status" value="1"/>
</dbReference>
<dbReference type="EMBL" id="LNQE01001072">
    <property type="protein sequence ID" value="KUG21344.1"/>
    <property type="molecule type" value="Genomic_DNA"/>
</dbReference>